<feature type="transmembrane region" description="Helical" evidence="7">
    <location>
        <begin position="79"/>
        <end position="102"/>
    </location>
</feature>
<evidence type="ECO:0000256" key="6">
    <source>
        <dbReference type="ARBA" id="ARBA00023136"/>
    </source>
</evidence>
<evidence type="ECO:0000313" key="11">
    <source>
        <dbReference type="Proteomes" id="UP000278855"/>
    </source>
</evidence>
<evidence type="ECO:0008006" key="12">
    <source>
        <dbReference type="Google" id="ProtNLM"/>
    </source>
</evidence>
<reference evidence="11" key="2">
    <citation type="submission" date="2018-11" db="EMBL/GenBank/DDBJ databases">
        <title>Shewanella sp. R106.</title>
        <authorList>
            <person name="Hwang Y.J."/>
            <person name="Hwang C.Y."/>
        </authorList>
    </citation>
    <scope>NUCLEOTIDE SEQUENCE [LARGE SCALE GENOMIC DNA]</scope>
    <source>
        <strain evidence="11">R106</strain>
    </source>
</reference>
<evidence type="ECO:0000256" key="1">
    <source>
        <dbReference type="ARBA" id="ARBA00004651"/>
    </source>
</evidence>
<evidence type="ECO:0000256" key="7">
    <source>
        <dbReference type="SAM" id="Phobius"/>
    </source>
</evidence>
<evidence type="ECO:0000313" key="9">
    <source>
        <dbReference type="EMBL" id="RPA27792.1"/>
    </source>
</evidence>
<keyword evidence="5 7" id="KW-1133">Transmembrane helix</keyword>
<gene>
    <name evidence="9" type="ORF">EGC77_16295</name>
    <name evidence="8" type="ORF">EGC80_00255</name>
</gene>
<evidence type="ECO:0000256" key="2">
    <source>
        <dbReference type="ARBA" id="ARBA00006228"/>
    </source>
</evidence>
<dbReference type="OrthoDB" id="9807187at2"/>
<dbReference type="GO" id="GO:0008324">
    <property type="term" value="F:monoatomic cation transmembrane transporter activity"/>
    <property type="evidence" value="ECO:0007669"/>
    <property type="project" value="InterPro"/>
</dbReference>
<evidence type="ECO:0000256" key="3">
    <source>
        <dbReference type="ARBA" id="ARBA00022475"/>
    </source>
</evidence>
<dbReference type="AlphaFoldDB" id="A0A3N4DT46"/>
<evidence type="ECO:0000256" key="4">
    <source>
        <dbReference type="ARBA" id="ARBA00022692"/>
    </source>
</evidence>
<evidence type="ECO:0000313" key="8">
    <source>
        <dbReference type="EMBL" id="AZG33515.1"/>
    </source>
</evidence>
<comment type="similarity">
    <text evidence="2">Belongs to the CPA3 antiporters (TC 2.A.63) subunit E family.</text>
</comment>
<keyword evidence="4 7" id="KW-0812">Transmembrane</keyword>
<reference evidence="8 10" key="1">
    <citation type="submission" date="2018-11" db="EMBL/GenBank/DDBJ databases">
        <title>Shewanella sp. M2.</title>
        <authorList>
            <person name="Hwang Y.J."/>
            <person name="Hwang C.Y."/>
        </authorList>
    </citation>
    <scope>NUCLEOTIDE SEQUENCE [LARGE SCALE GENOMIC DNA]</scope>
    <source>
        <strain evidence="8 10">M2</strain>
    </source>
</reference>
<accession>A0A3N4DT46</accession>
<evidence type="ECO:0000313" key="10">
    <source>
        <dbReference type="Proteomes" id="UP000273778"/>
    </source>
</evidence>
<comment type="subcellular location">
    <subcellularLocation>
        <location evidence="1">Cell membrane</location>
        <topology evidence="1">Multi-pass membrane protein</topology>
    </subcellularLocation>
</comment>
<proteinExistence type="inferred from homology"/>
<feature type="transmembrane region" description="Helical" evidence="7">
    <location>
        <begin position="21"/>
        <end position="41"/>
    </location>
</feature>
<dbReference type="GO" id="GO:0005886">
    <property type="term" value="C:plasma membrane"/>
    <property type="evidence" value="ECO:0007669"/>
    <property type="project" value="UniProtKB-SubCell"/>
</dbReference>
<reference evidence="9" key="3">
    <citation type="submission" date="2018-11" db="EMBL/GenBank/DDBJ databases">
        <authorList>
            <person name="Hwang Y.J."/>
            <person name="Hwang C.Y."/>
        </authorList>
    </citation>
    <scope>NUCLEOTIDE SEQUENCE</scope>
    <source>
        <strain evidence="9">R106</strain>
    </source>
</reference>
<dbReference type="KEGG" id="spsr:EGC80_00255"/>
<keyword evidence="3" id="KW-1003">Cell membrane</keyword>
<dbReference type="Proteomes" id="UP000278855">
    <property type="component" value="Unassembled WGS sequence"/>
</dbReference>
<keyword evidence="10" id="KW-1185">Reference proteome</keyword>
<feature type="transmembrane region" description="Helical" evidence="7">
    <location>
        <begin position="47"/>
        <end position="67"/>
    </location>
</feature>
<dbReference type="EMBL" id="CP034073">
    <property type="protein sequence ID" value="AZG33515.1"/>
    <property type="molecule type" value="Genomic_DNA"/>
</dbReference>
<organism evidence="9 11">
    <name type="scientific">Shewanella psychromarinicola</name>
    <dbReference type="NCBI Taxonomy" id="2487742"/>
    <lineage>
        <taxon>Bacteria</taxon>
        <taxon>Pseudomonadati</taxon>
        <taxon>Pseudomonadota</taxon>
        <taxon>Gammaproteobacteria</taxon>
        <taxon>Alteromonadales</taxon>
        <taxon>Shewanellaceae</taxon>
        <taxon>Shewanella</taxon>
    </lineage>
</organism>
<dbReference type="EMBL" id="RKKB01000010">
    <property type="protein sequence ID" value="RPA27792.1"/>
    <property type="molecule type" value="Genomic_DNA"/>
</dbReference>
<sequence length="190" mass="21616">MKRLNEGNEAPRAQCTFSFRSVISWAFLIRVVFFSIFWALLVRWQQSSLGVGIVFITIASLLSLYLAQQKQQKNQWLRSPLNLLSFLQYFIVQSLLGGWTIAKLALTAKPNLAPGFITYYTNLANESQVLTFMQVLSLLPGTVSAKQNGRVITIHVMNMNEFDHAEIDDCQMRISKLLGTPVQPFIEEKK</sequence>
<dbReference type="Pfam" id="PF01899">
    <property type="entry name" value="MNHE"/>
    <property type="match status" value="1"/>
</dbReference>
<dbReference type="PANTHER" id="PTHR34584">
    <property type="entry name" value="NA(+)/H(+) ANTIPORTER SUBUNIT E1"/>
    <property type="match status" value="1"/>
</dbReference>
<name>A0A3N4DT46_9GAMM</name>
<dbReference type="InterPro" id="IPR002758">
    <property type="entry name" value="Cation_antiport_E"/>
</dbReference>
<keyword evidence="6 7" id="KW-0472">Membrane</keyword>
<dbReference type="RefSeq" id="WP_124013561.1">
    <property type="nucleotide sequence ID" value="NZ_CP034073.1"/>
</dbReference>
<evidence type="ECO:0000256" key="5">
    <source>
        <dbReference type="ARBA" id="ARBA00022989"/>
    </source>
</evidence>
<dbReference type="Proteomes" id="UP000273778">
    <property type="component" value="Chromosome"/>
</dbReference>
<protein>
    <recommendedName>
        <fullName evidence="12">Multisubunit sodium/proton antiporter, MrpE subunit</fullName>
    </recommendedName>
</protein>
<dbReference type="PANTHER" id="PTHR34584:SF1">
    <property type="entry name" value="NA(+)_H(+) ANTIPORTER SUBUNIT E1"/>
    <property type="match status" value="1"/>
</dbReference>